<organism evidence="1 2">
    <name type="scientific">Tetradesmus obliquus</name>
    <name type="common">Green alga</name>
    <name type="synonym">Acutodesmus obliquus</name>
    <dbReference type="NCBI Taxonomy" id="3088"/>
    <lineage>
        <taxon>Eukaryota</taxon>
        <taxon>Viridiplantae</taxon>
        <taxon>Chlorophyta</taxon>
        <taxon>core chlorophytes</taxon>
        <taxon>Chlorophyceae</taxon>
        <taxon>CS clade</taxon>
        <taxon>Sphaeropleales</taxon>
        <taxon>Scenedesmaceae</taxon>
        <taxon>Tetradesmus</taxon>
    </lineage>
</organism>
<evidence type="ECO:0000313" key="1">
    <source>
        <dbReference type="EMBL" id="WIA18537.1"/>
    </source>
</evidence>
<sequence length="177" mass="19588">MWAEYAGEGPGSAPQAVSVASLLWDVARLSMHERGRLEGLQELDVALLQEWVANFTEVVRYAQQAFPQTKLWLTHTTLPPHHDVATGLMTKPYLGRLYFIHQLNAAAAAAARRLGLQLVDYAAIGQRFATGQQHLTDLIHPNAMVGVEVFNVVLNLVLQKQQQQQEGQQQQQQLGGG</sequence>
<dbReference type="EMBL" id="CP126216">
    <property type="protein sequence ID" value="WIA18537.1"/>
    <property type="molecule type" value="Genomic_DNA"/>
</dbReference>
<proteinExistence type="predicted"/>
<dbReference type="SUPFAM" id="SSF52266">
    <property type="entry name" value="SGNH hydrolase"/>
    <property type="match status" value="1"/>
</dbReference>
<reference evidence="1 2" key="1">
    <citation type="submission" date="2023-05" db="EMBL/GenBank/DDBJ databases">
        <title>A 100% complete, gapless, phased diploid assembly of the Scenedesmus obliquus UTEX 3031 genome.</title>
        <authorList>
            <person name="Biondi T.C."/>
            <person name="Hanschen E.R."/>
            <person name="Kwon T."/>
            <person name="Eng W."/>
            <person name="Kruse C.P.S."/>
            <person name="Koehler S.I."/>
            <person name="Kunde Y."/>
            <person name="Gleasner C.D."/>
            <person name="You Mak K.T."/>
            <person name="Polle J."/>
            <person name="Hovde B.T."/>
            <person name="Starkenburg S.R."/>
        </authorList>
    </citation>
    <scope>NUCLEOTIDE SEQUENCE [LARGE SCALE GENOMIC DNA]</scope>
    <source>
        <strain evidence="1 2">DOE0152z</strain>
    </source>
</reference>
<evidence type="ECO:0000313" key="2">
    <source>
        <dbReference type="Proteomes" id="UP001244341"/>
    </source>
</evidence>
<dbReference type="Proteomes" id="UP001244341">
    <property type="component" value="Chromosome 9b"/>
</dbReference>
<accession>A0ABY8UBA5</accession>
<keyword evidence="2" id="KW-1185">Reference proteome</keyword>
<dbReference type="InterPro" id="IPR036514">
    <property type="entry name" value="SGNH_hydro_sf"/>
</dbReference>
<dbReference type="Gene3D" id="3.40.50.1110">
    <property type="entry name" value="SGNH hydrolase"/>
    <property type="match status" value="1"/>
</dbReference>
<evidence type="ECO:0008006" key="3">
    <source>
        <dbReference type="Google" id="ProtNLM"/>
    </source>
</evidence>
<name>A0ABY8UBA5_TETOB</name>
<protein>
    <recommendedName>
        <fullName evidence="3">SGNH hydrolase-type esterase domain-containing protein</fullName>
    </recommendedName>
</protein>
<gene>
    <name evidence="1" type="ORF">OEZ85_009983</name>
</gene>